<name>A0A9D4DUD0_DREPO</name>
<sequence>MQALATYIARTYNPEVDLIVKLEKGRWSSSSHVTSDNSLLQILIPNVRFCT</sequence>
<dbReference type="EMBL" id="JAIWYP010000010">
    <property type="protein sequence ID" value="KAH3754267.1"/>
    <property type="molecule type" value="Genomic_DNA"/>
</dbReference>
<reference evidence="1" key="1">
    <citation type="journal article" date="2019" name="bioRxiv">
        <title>The Genome of the Zebra Mussel, Dreissena polymorpha: A Resource for Invasive Species Research.</title>
        <authorList>
            <person name="McCartney M.A."/>
            <person name="Auch B."/>
            <person name="Kono T."/>
            <person name="Mallez S."/>
            <person name="Zhang Y."/>
            <person name="Obille A."/>
            <person name="Becker A."/>
            <person name="Abrahante J.E."/>
            <person name="Garbe J."/>
            <person name="Badalamenti J.P."/>
            <person name="Herman A."/>
            <person name="Mangelson H."/>
            <person name="Liachko I."/>
            <person name="Sullivan S."/>
            <person name="Sone E.D."/>
            <person name="Koren S."/>
            <person name="Silverstein K.A.T."/>
            <person name="Beckman K.B."/>
            <person name="Gohl D.M."/>
        </authorList>
    </citation>
    <scope>NUCLEOTIDE SEQUENCE</scope>
    <source>
        <strain evidence="1">Duluth1</strain>
        <tissue evidence="1">Whole animal</tissue>
    </source>
</reference>
<evidence type="ECO:0000313" key="2">
    <source>
        <dbReference type="Proteomes" id="UP000828390"/>
    </source>
</evidence>
<protein>
    <submittedName>
        <fullName evidence="1">Uncharacterized protein</fullName>
    </submittedName>
</protein>
<keyword evidence="2" id="KW-1185">Reference proteome</keyword>
<organism evidence="1 2">
    <name type="scientific">Dreissena polymorpha</name>
    <name type="common">Zebra mussel</name>
    <name type="synonym">Mytilus polymorpha</name>
    <dbReference type="NCBI Taxonomy" id="45954"/>
    <lineage>
        <taxon>Eukaryota</taxon>
        <taxon>Metazoa</taxon>
        <taxon>Spiralia</taxon>
        <taxon>Lophotrochozoa</taxon>
        <taxon>Mollusca</taxon>
        <taxon>Bivalvia</taxon>
        <taxon>Autobranchia</taxon>
        <taxon>Heteroconchia</taxon>
        <taxon>Euheterodonta</taxon>
        <taxon>Imparidentia</taxon>
        <taxon>Neoheterodontei</taxon>
        <taxon>Myida</taxon>
        <taxon>Dreissenoidea</taxon>
        <taxon>Dreissenidae</taxon>
        <taxon>Dreissena</taxon>
    </lineage>
</organism>
<evidence type="ECO:0000313" key="1">
    <source>
        <dbReference type="EMBL" id="KAH3754267.1"/>
    </source>
</evidence>
<reference evidence="1" key="2">
    <citation type="submission" date="2020-11" db="EMBL/GenBank/DDBJ databases">
        <authorList>
            <person name="McCartney M.A."/>
            <person name="Auch B."/>
            <person name="Kono T."/>
            <person name="Mallez S."/>
            <person name="Becker A."/>
            <person name="Gohl D.M."/>
            <person name="Silverstein K.A.T."/>
            <person name="Koren S."/>
            <person name="Bechman K.B."/>
            <person name="Herman A."/>
            <person name="Abrahante J.E."/>
            <person name="Garbe J."/>
        </authorList>
    </citation>
    <scope>NUCLEOTIDE SEQUENCE</scope>
    <source>
        <strain evidence="1">Duluth1</strain>
        <tissue evidence="1">Whole animal</tissue>
    </source>
</reference>
<accession>A0A9D4DUD0</accession>
<proteinExistence type="predicted"/>
<comment type="caution">
    <text evidence="1">The sequence shown here is derived from an EMBL/GenBank/DDBJ whole genome shotgun (WGS) entry which is preliminary data.</text>
</comment>
<gene>
    <name evidence="1" type="ORF">DPMN_188932</name>
</gene>
<dbReference type="Proteomes" id="UP000828390">
    <property type="component" value="Unassembled WGS sequence"/>
</dbReference>
<dbReference type="AlphaFoldDB" id="A0A9D4DUD0"/>